<dbReference type="EMBL" id="JAMWYK010000003">
    <property type="protein sequence ID" value="MCO0832162.1"/>
    <property type="molecule type" value="Genomic_DNA"/>
</dbReference>
<dbReference type="Pfam" id="PF04198">
    <property type="entry name" value="Sugar-bind"/>
    <property type="match status" value="1"/>
</dbReference>
<dbReference type="InterPro" id="IPR037171">
    <property type="entry name" value="NagB/RpiA_transferase-like"/>
</dbReference>
<keyword evidence="4" id="KW-0804">Transcription</keyword>
<dbReference type="SUPFAM" id="SSF100950">
    <property type="entry name" value="NagB/RpiA/CoA transferase-like"/>
    <property type="match status" value="1"/>
</dbReference>
<dbReference type="InterPro" id="IPR007324">
    <property type="entry name" value="Sugar-bd_dom_put"/>
</dbReference>
<dbReference type="RefSeq" id="WP_252443061.1">
    <property type="nucleotide sequence ID" value="NZ_JAMWYK010000003.1"/>
</dbReference>
<keyword evidence="2" id="KW-0805">Transcription regulation</keyword>
<name>A0ABT0ZQB0_9LACO</name>
<evidence type="ECO:0000256" key="2">
    <source>
        <dbReference type="ARBA" id="ARBA00023015"/>
    </source>
</evidence>
<evidence type="ECO:0000256" key="3">
    <source>
        <dbReference type="ARBA" id="ARBA00023125"/>
    </source>
</evidence>
<evidence type="ECO:0000313" key="6">
    <source>
        <dbReference type="EMBL" id="MCO0832162.1"/>
    </source>
</evidence>
<dbReference type="PANTHER" id="PTHR34294">
    <property type="entry name" value="TRANSCRIPTIONAL REGULATOR-RELATED"/>
    <property type="match status" value="1"/>
</dbReference>
<gene>
    <name evidence="6" type="ORF">NFX39_03540</name>
</gene>
<dbReference type="PANTHER" id="PTHR34294:SF1">
    <property type="entry name" value="TRANSCRIPTIONAL REGULATOR LSRR"/>
    <property type="match status" value="1"/>
</dbReference>
<organism evidence="6 7">
    <name type="scientific">Fructobacillus apis</name>
    <dbReference type="NCBI Taxonomy" id="2935017"/>
    <lineage>
        <taxon>Bacteria</taxon>
        <taxon>Bacillati</taxon>
        <taxon>Bacillota</taxon>
        <taxon>Bacilli</taxon>
        <taxon>Lactobacillales</taxon>
        <taxon>Lactobacillaceae</taxon>
        <taxon>Fructobacillus</taxon>
    </lineage>
</organism>
<keyword evidence="7" id="KW-1185">Reference proteome</keyword>
<feature type="domain" description="Sugar-binding" evidence="5">
    <location>
        <begin position="59"/>
        <end position="311"/>
    </location>
</feature>
<dbReference type="Proteomes" id="UP001523234">
    <property type="component" value="Unassembled WGS sequence"/>
</dbReference>
<sequence length="317" mass="35091">MPTTDPSLLAQIAEDYYLNKMSFGEISEKYQVSRYLINKYLTESVKTGIVKIEIASTASRNSQLEQVFKEKFPKTACYIIQDDATATATEELLSNYAANFVVKHLEKDTHVVGMTWGETMYALIDAITSNPLEHIKFTQFVGENMKYNSTAGSVRIVERAAKKVSGEFLTLPAPLYLSDDAVRNGLYEAVSIKNTLDVAKDMDTLLTGLGTISSLESISIWNQNINRLFPNVRLGEVAGMIFGRPYDINGNILNADSDKTVGLPMSTILSVNKRVGVIRSKSKSQAAIGALRGNFLTDLIMSESLAYRILNEEQEAK</sequence>
<evidence type="ECO:0000256" key="1">
    <source>
        <dbReference type="ARBA" id="ARBA00010466"/>
    </source>
</evidence>
<dbReference type="Gene3D" id="1.10.10.10">
    <property type="entry name" value="Winged helix-like DNA-binding domain superfamily/Winged helix DNA-binding domain"/>
    <property type="match status" value="1"/>
</dbReference>
<protein>
    <recommendedName>
        <fullName evidence="5">Sugar-binding domain-containing protein</fullName>
    </recommendedName>
</protein>
<accession>A0ABT0ZQB0</accession>
<reference evidence="6 7" key="1">
    <citation type="submission" date="2022-06" db="EMBL/GenBank/DDBJ databases">
        <title>Fructobacillus taiwanensis sp. nov., isolated from the honeybee.</title>
        <authorList>
            <person name="Chen Y.-S."/>
            <person name="Wang L.-T."/>
            <person name="Lee Y.-S."/>
            <person name="Chang Y.-C."/>
            <person name="Wu H.-C."/>
            <person name="Liao C.-Y."/>
            <person name="Chen W.-H."/>
            <person name="Deng J.-N."/>
            <person name="Wang Y.-H."/>
        </authorList>
    </citation>
    <scope>NUCLEOTIDE SEQUENCE [LARGE SCALE GENOMIC DNA]</scope>
    <source>
        <strain evidence="6 7">W13</strain>
    </source>
</reference>
<proteinExistence type="inferred from homology"/>
<evidence type="ECO:0000256" key="4">
    <source>
        <dbReference type="ARBA" id="ARBA00023163"/>
    </source>
</evidence>
<dbReference type="Gene3D" id="3.40.50.1360">
    <property type="match status" value="1"/>
</dbReference>
<keyword evidence="3" id="KW-0238">DNA-binding</keyword>
<evidence type="ECO:0000259" key="5">
    <source>
        <dbReference type="Pfam" id="PF04198"/>
    </source>
</evidence>
<comment type="similarity">
    <text evidence="1">Belongs to the SorC transcriptional regulatory family.</text>
</comment>
<comment type="caution">
    <text evidence="6">The sequence shown here is derived from an EMBL/GenBank/DDBJ whole genome shotgun (WGS) entry which is preliminary data.</text>
</comment>
<dbReference type="InterPro" id="IPR036388">
    <property type="entry name" value="WH-like_DNA-bd_sf"/>
</dbReference>
<dbReference type="InterPro" id="IPR051054">
    <property type="entry name" value="SorC_transcr_regulators"/>
</dbReference>
<evidence type="ECO:0000313" key="7">
    <source>
        <dbReference type="Proteomes" id="UP001523234"/>
    </source>
</evidence>